<dbReference type="EMBL" id="JYDU01000007">
    <property type="protein sequence ID" value="KRY00704.1"/>
    <property type="molecule type" value="Genomic_DNA"/>
</dbReference>
<accession>A0A0V0YKJ8</accession>
<organism evidence="1 2">
    <name type="scientific">Trichinella pseudospiralis</name>
    <name type="common">Parasitic roundworm</name>
    <dbReference type="NCBI Taxonomy" id="6337"/>
    <lineage>
        <taxon>Eukaryota</taxon>
        <taxon>Metazoa</taxon>
        <taxon>Ecdysozoa</taxon>
        <taxon>Nematoda</taxon>
        <taxon>Enoplea</taxon>
        <taxon>Dorylaimia</taxon>
        <taxon>Trichinellida</taxon>
        <taxon>Trichinellidae</taxon>
        <taxon>Trichinella</taxon>
    </lineage>
</organism>
<name>A0A0V0YKJ8_TRIPS</name>
<protein>
    <submittedName>
        <fullName evidence="1">Uncharacterized protein</fullName>
    </submittedName>
</protein>
<proteinExistence type="predicted"/>
<evidence type="ECO:0000313" key="1">
    <source>
        <dbReference type="EMBL" id="KRY00704.1"/>
    </source>
</evidence>
<evidence type="ECO:0000313" key="2">
    <source>
        <dbReference type="Proteomes" id="UP000054815"/>
    </source>
</evidence>
<dbReference type="STRING" id="6337.A0A0V0YKJ8"/>
<gene>
    <name evidence="1" type="ORF">T4E_5328</name>
</gene>
<dbReference type="Proteomes" id="UP000054815">
    <property type="component" value="Unassembled WGS sequence"/>
</dbReference>
<dbReference type="AlphaFoldDB" id="A0A0V0YKJ8"/>
<sequence>MIKSLWALGINQMTVNRGILCHVWELLDTDEIRLLQLIPRQNIPEILRAITEARLGLEKALAKERIQWKFITAKVLCGELWFHSTMNALRKTSRGALLKHNELYTILCEIEASIYDRALVFMGDDLVKQP</sequence>
<comment type="caution">
    <text evidence="1">The sequence shown here is derived from an EMBL/GenBank/DDBJ whole genome shotgun (WGS) entry which is preliminary data.</text>
</comment>
<reference evidence="1 2" key="1">
    <citation type="submission" date="2015-01" db="EMBL/GenBank/DDBJ databases">
        <title>Evolution of Trichinella species and genotypes.</title>
        <authorList>
            <person name="Korhonen P.K."/>
            <person name="Edoardo P."/>
            <person name="Giuseppe L.R."/>
            <person name="Gasser R.B."/>
        </authorList>
    </citation>
    <scope>NUCLEOTIDE SEQUENCE [LARGE SCALE GENOMIC DNA]</scope>
    <source>
        <strain evidence="1">ISS141</strain>
    </source>
</reference>